<dbReference type="GO" id="GO:0016788">
    <property type="term" value="F:hydrolase activity, acting on ester bonds"/>
    <property type="evidence" value="ECO:0007669"/>
    <property type="project" value="InterPro"/>
</dbReference>
<reference evidence="3 4" key="1">
    <citation type="journal article" date="2012" name="Nat. Biotechnol.">
        <title>Draft genome sequence of pigeonpea (Cajanus cajan), an orphan legume crop of resource-poor farmers.</title>
        <authorList>
            <person name="Varshney R.K."/>
            <person name="Chen W."/>
            <person name="Li Y."/>
            <person name="Bharti A.K."/>
            <person name="Saxena R.K."/>
            <person name="Schlueter J.A."/>
            <person name="Donoghue M.T."/>
            <person name="Azam S."/>
            <person name="Fan G."/>
            <person name="Whaley A.M."/>
            <person name="Farmer A.D."/>
            <person name="Sheridan J."/>
            <person name="Iwata A."/>
            <person name="Tuteja R."/>
            <person name="Penmetsa R.V."/>
            <person name="Wu W."/>
            <person name="Upadhyaya H.D."/>
            <person name="Yang S.P."/>
            <person name="Shah T."/>
            <person name="Saxena K.B."/>
            <person name="Michael T."/>
            <person name="McCombie W.R."/>
            <person name="Yang B."/>
            <person name="Zhang G."/>
            <person name="Yang H."/>
            <person name="Wang J."/>
            <person name="Spillane C."/>
            <person name="Cook D.R."/>
            <person name="May G.D."/>
            <person name="Xu X."/>
            <person name="Jackson S.A."/>
        </authorList>
    </citation>
    <scope>NUCLEOTIDE SEQUENCE [LARGE SCALE GENOMIC DNA]</scope>
    <source>
        <strain evidence="4">cv. Asha</strain>
    </source>
</reference>
<dbReference type="Proteomes" id="UP000075243">
    <property type="component" value="Chromosome 2"/>
</dbReference>
<dbReference type="SUPFAM" id="SSF52266">
    <property type="entry name" value="SGNH hydrolase"/>
    <property type="match status" value="1"/>
</dbReference>
<feature type="chain" id="PRO_5007589440" evidence="2">
    <location>
        <begin position="21"/>
        <end position="676"/>
    </location>
</feature>
<accession>A0A151U1D5</accession>
<gene>
    <name evidence="3" type="ORF">KK1_005755</name>
</gene>
<organism evidence="3 4">
    <name type="scientific">Cajanus cajan</name>
    <name type="common">Pigeon pea</name>
    <name type="synonym">Cajanus indicus</name>
    <dbReference type="NCBI Taxonomy" id="3821"/>
    <lineage>
        <taxon>Eukaryota</taxon>
        <taxon>Viridiplantae</taxon>
        <taxon>Streptophyta</taxon>
        <taxon>Embryophyta</taxon>
        <taxon>Tracheophyta</taxon>
        <taxon>Spermatophyta</taxon>
        <taxon>Magnoliopsida</taxon>
        <taxon>eudicotyledons</taxon>
        <taxon>Gunneridae</taxon>
        <taxon>Pentapetalae</taxon>
        <taxon>rosids</taxon>
        <taxon>fabids</taxon>
        <taxon>Fabales</taxon>
        <taxon>Fabaceae</taxon>
        <taxon>Papilionoideae</taxon>
        <taxon>50 kb inversion clade</taxon>
        <taxon>NPAAA clade</taxon>
        <taxon>indigoferoid/millettioid clade</taxon>
        <taxon>Phaseoleae</taxon>
        <taxon>Cajanus</taxon>
    </lineage>
</organism>
<dbReference type="CDD" id="cd01837">
    <property type="entry name" value="SGNH_plant_lipase_like"/>
    <property type="match status" value="2"/>
</dbReference>
<dbReference type="Gene3D" id="3.40.50.1110">
    <property type="entry name" value="SGNH hydrolase"/>
    <property type="match status" value="2"/>
</dbReference>
<dbReference type="OMA" id="MAHNIMP"/>
<sequence>MSRLTWLLLLTLNLVATSEARNNIPAVIVFGDSSVDSGNNNVIATVLKSNFKPYGRDFEGGRPTGRFCNGRVPPDFIAEALGIKRTIPDNVIPLWKELEFYKEFQAKLRAHVGVEKANYIIGEALYLMSLGTNDFLENYYVFPTRRLHYTVSQYEDFLLDIADNFIRKLYALGVRKLAITGLVPVGCLPLERATNVLGHHGCNQEYNNVALSFNKKLDNVISKLNRGLPGFMAMSANAYSIVNDIITRPSAYGYEVVEKACCSTGTFEMSYLCSDKNPLTCTDANKYVFWDAFHPTEKTNRIVSDYLIPKASRFPPKLIKRIGHGKIMRLILCSHFVLHFLSLVAESTAKVPAVIVFGDSSVDAGNNNFIPTIARSNFRPYGRDFEGGKATGRFCNGRIPTDFISEAFGLKPYVPPYLDPKYNISDFASGVTFASAATGYDNATSAVLSVIPLWKQLEYYKGYQKNLSAYLGESKAKEIIADALYLMSLGTNDFLENYYTMPGRASQFTPQQYQIFLAGIAENFIRSLYALGARKISLGGLPPMGCLPLERTTNIAGGNDCVARFNNIALEFNDRLKNLTIKLNHELPGIKLVFSNPYYIMLNIIRRPELYGFESTSVACCATGMYEMGYACSRGQMFSCTDATKYVFWDSFHPTEKTNSIVAKYVVLRVLYPFLQ</sequence>
<dbReference type="EMBL" id="CM003604">
    <property type="protein sequence ID" value="KYP73142.1"/>
    <property type="molecule type" value="Genomic_DNA"/>
</dbReference>
<dbReference type="InterPro" id="IPR036514">
    <property type="entry name" value="SGNH_hydro_sf"/>
</dbReference>
<dbReference type="PANTHER" id="PTHR45642:SF32">
    <property type="entry name" value="GDSL-LIKE LIPASE_ACYLHYDROLASE"/>
    <property type="match status" value="1"/>
</dbReference>
<dbReference type="Gramene" id="C.cajan_05615.t">
    <property type="protein sequence ID" value="C.cajan_05615.t"/>
    <property type="gene ID" value="C.cajan_05615"/>
</dbReference>
<evidence type="ECO:0000256" key="1">
    <source>
        <dbReference type="ARBA" id="ARBA00008668"/>
    </source>
</evidence>
<dbReference type="AlphaFoldDB" id="A0A151U1D5"/>
<dbReference type="PANTHER" id="PTHR45642">
    <property type="entry name" value="GDSL ESTERASE/LIPASE EXL3"/>
    <property type="match status" value="1"/>
</dbReference>
<comment type="similarity">
    <text evidence="1">Belongs to the 'GDSL' lipolytic enzyme family.</text>
</comment>
<feature type="signal peptide" evidence="2">
    <location>
        <begin position="1"/>
        <end position="20"/>
    </location>
</feature>
<evidence type="ECO:0000313" key="3">
    <source>
        <dbReference type="EMBL" id="KYP73142.1"/>
    </source>
</evidence>
<name>A0A151U1D5_CAJCA</name>
<dbReference type="FunFam" id="3.40.50.1110:FF:000003">
    <property type="entry name" value="GDSL esterase/lipase APG"/>
    <property type="match status" value="2"/>
</dbReference>
<dbReference type="InterPro" id="IPR050592">
    <property type="entry name" value="GDSL_lipolytic_enzyme"/>
</dbReference>
<dbReference type="Pfam" id="PF00657">
    <property type="entry name" value="Lipase_GDSL"/>
    <property type="match status" value="2"/>
</dbReference>
<protein>
    <submittedName>
        <fullName evidence="3">GDSL esterase/lipase At2g04570 family</fullName>
    </submittedName>
</protein>
<proteinExistence type="inferred from homology"/>
<keyword evidence="2" id="KW-0732">Signal</keyword>
<evidence type="ECO:0000313" key="4">
    <source>
        <dbReference type="Proteomes" id="UP000075243"/>
    </source>
</evidence>
<dbReference type="InterPro" id="IPR035669">
    <property type="entry name" value="SGNH_plant_lipase-like"/>
</dbReference>
<evidence type="ECO:0000256" key="2">
    <source>
        <dbReference type="SAM" id="SignalP"/>
    </source>
</evidence>
<dbReference type="InterPro" id="IPR001087">
    <property type="entry name" value="GDSL"/>
</dbReference>
<keyword evidence="4" id="KW-1185">Reference proteome</keyword>